<dbReference type="AlphaFoldDB" id="A0A3P7L9K7"/>
<dbReference type="OrthoDB" id="546434at2759"/>
<dbReference type="InterPro" id="IPR014710">
    <property type="entry name" value="RmlC-like_jellyroll"/>
</dbReference>
<dbReference type="Proteomes" id="UP000281553">
    <property type="component" value="Unassembled WGS sequence"/>
</dbReference>
<organism evidence="1 2">
    <name type="scientific">Dibothriocephalus latus</name>
    <name type="common">Fish tapeworm</name>
    <name type="synonym">Diphyllobothrium latum</name>
    <dbReference type="NCBI Taxonomy" id="60516"/>
    <lineage>
        <taxon>Eukaryota</taxon>
        <taxon>Metazoa</taxon>
        <taxon>Spiralia</taxon>
        <taxon>Lophotrochozoa</taxon>
        <taxon>Platyhelminthes</taxon>
        <taxon>Cestoda</taxon>
        <taxon>Eucestoda</taxon>
        <taxon>Diphyllobothriidea</taxon>
        <taxon>Diphyllobothriidae</taxon>
        <taxon>Dibothriocephalus</taxon>
    </lineage>
</organism>
<dbReference type="Gene3D" id="2.60.120.10">
    <property type="entry name" value="Jelly Rolls"/>
    <property type="match status" value="1"/>
</dbReference>
<proteinExistence type="predicted"/>
<protein>
    <submittedName>
        <fullName evidence="1">Uncharacterized protein</fullName>
    </submittedName>
</protein>
<keyword evidence="2" id="KW-1185">Reference proteome</keyword>
<evidence type="ECO:0000313" key="2">
    <source>
        <dbReference type="Proteomes" id="UP000281553"/>
    </source>
</evidence>
<accession>A0A3P7L9K7</accession>
<reference evidence="1 2" key="1">
    <citation type="submission" date="2018-11" db="EMBL/GenBank/DDBJ databases">
        <authorList>
            <consortium name="Pathogen Informatics"/>
        </authorList>
    </citation>
    <scope>NUCLEOTIDE SEQUENCE [LARGE SCALE GENOMIC DNA]</scope>
</reference>
<evidence type="ECO:0000313" key="1">
    <source>
        <dbReference type="EMBL" id="VDN10140.1"/>
    </source>
</evidence>
<gene>
    <name evidence="1" type="ORF">DILT_LOCUS5971</name>
</gene>
<name>A0A3P7L9K7_DIBLA</name>
<feature type="non-terminal residue" evidence="1">
    <location>
        <position position="77"/>
    </location>
</feature>
<dbReference type="EMBL" id="UYRU01048553">
    <property type="protein sequence ID" value="VDN10140.1"/>
    <property type="molecule type" value="Genomic_DNA"/>
</dbReference>
<sequence length="77" mass="8592">MSADDSEIINLLQISPSNRTVEDLTRLFQHLRSIEGLVGSGPSSHRDAALREVCRIARPLRAKGDTLLYRKDDPTDC</sequence>